<name>A0A4Y2SAE2_ARAVE</name>
<dbReference type="Proteomes" id="UP000499080">
    <property type="component" value="Unassembled WGS sequence"/>
</dbReference>
<accession>A0A4Y2SAE2</accession>
<dbReference type="EMBL" id="BGPR01020393">
    <property type="protein sequence ID" value="GBN84546.1"/>
    <property type="molecule type" value="Genomic_DNA"/>
</dbReference>
<proteinExistence type="predicted"/>
<evidence type="ECO:0000313" key="1">
    <source>
        <dbReference type="EMBL" id="GBN84546.1"/>
    </source>
</evidence>
<dbReference type="OrthoDB" id="10058982at2759"/>
<dbReference type="AlphaFoldDB" id="A0A4Y2SAE2"/>
<protein>
    <submittedName>
        <fullName evidence="1">Uncharacterized protein</fullName>
    </submittedName>
</protein>
<organism evidence="1 2">
    <name type="scientific">Araneus ventricosus</name>
    <name type="common">Orbweaver spider</name>
    <name type="synonym">Epeira ventricosa</name>
    <dbReference type="NCBI Taxonomy" id="182803"/>
    <lineage>
        <taxon>Eukaryota</taxon>
        <taxon>Metazoa</taxon>
        <taxon>Ecdysozoa</taxon>
        <taxon>Arthropoda</taxon>
        <taxon>Chelicerata</taxon>
        <taxon>Arachnida</taxon>
        <taxon>Araneae</taxon>
        <taxon>Araneomorphae</taxon>
        <taxon>Entelegynae</taxon>
        <taxon>Araneoidea</taxon>
        <taxon>Araneidae</taxon>
        <taxon>Araneus</taxon>
    </lineage>
</organism>
<comment type="caution">
    <text evidence="1">The sequence shown here is derived from an EMBL/GenBank/DDBJ whole genome shotgun (WGS) entry which is preliminary data.</text>
</comment>
<reference evidence="1 2" key="1">
    <citation type="journal article" date="2019" name="Sci. Rep.">
        <title>Orb-weaving spider Araneus ventricosus genome elucidates the spidroin gene catalogue.</title>
        <authorList>
            <person name="Kono N."/>
            <person name="Nakamura H."/>
            <person name="Ohtoshi R."/>
            <person name="Moran D.A.P."/>
            <person name="Shinohara A."/>
            <person name="Yoshida Y."/>
            <person name="Fujiwara M."/>
            <person name="Mori M."/>
            <person name="Tomita M."/>
            <person name="Arakawa K."/>
        </authorList>
    </citation>
    <scope>NUCLEOTIDE SEQUENCE [LARGE SCALE GENOMIC DNA]</scope>
</reference>
<gene>
    <name evidence="1" type="ORF">AVEN_216971_1</name>
</gene>
<keyword evidence="2" id="KW-1185">Reference proteome</keyword>
<sequence>MPLQHPYRLDGHGTKDANSTRCSRVVTLPITDRARYCLTAVIRREPVLSAWYGRWLGVIDSFFTNLVGYLKEKTISFEKHVKVAFLRLQLQTQRLCMHNVYTSGAESNPVPDTITVTELVEWAQDGCNRQNVALCPRA</sequence>
<evidence type="ECO:0000313" key="2">
    <source>
        <dbReference type="Proteomes" id="UP000499080"/>
    </source>
</evidence>